<keyword evidence="1" id="KW-0472">Membrane</keyword>
<protein>
    <submittedName>
        <fullName evidence="2">Uncharacterized protein</fullName>
    </submittedName>
</protein>
<sequence>LIGAMEALIHKQLFCRLKLIKSLIFILTVIINVQAESHIFHKRNVDLRTEIYGMKTNAILFHTNLHCVFFIHFMPSIIFNIVPTLFYMKN</sequence>
<gene>
    <name evidence="2" type="ORF">BpHYR1_017391</name>
</gene>
<keyword evidence="1" id="KW-0812">Transmembrane</keyword>
<accession>A0A3M7QFA1</accession>
<evidence type="ECO:0000256" key="1">
    <source>
        <dbReference type="SAM" id="Phobius"/>
    </source>
</evidence>
<keyword evidence="3" id="KW-1185">Reference proteome</keyword>
<keyword evidence="1" id="KW-1133">Transmembrane helix</keyword>
<comment type="caution">
    <text evidence="2">The sequence shown here is derived from an EMBL/GenBank/DDBJ whole genome shotgun (WGS) entry which is preliminary data.</text>
</comment>
<feature type="transmembrane region" description="Helical" evidence="1">
    <location>
        <begin position="59"/>
        <end position="82"/>
    </location>
</feature>
<proteinExistence type="predicted"/>
<dbReference type="Proteomes" id="UP000276133">
    <property type="component" value="Unassembled WGS sequence"/>
</dbReference>
<dbReference type="AlphaFoldDB" id="A0A3M7QFA1"/>
<dbReference type="EMBL" id="REGN01006359">
    <property type="protein sequence ID" value="RNA09864.1"/>
    <property type="molecule type" value="Genomic_DNA"/>
</dbReference>
<evidence type="ECO:0000313" key="2">
    <source>
        <dbReference type="EMBL" id="RNA09864.1"/>
    </source>
</evidence>
<feature type="transmembrane region" description="Helical" evidence="1">
    <location>
        <begin position="19"/>
        <end position="39"/>
    </location>
</feature>
<reference evidence="2 3" key="1">
    <citation type="journal article" date="2018" name="Sci. Rep.">
        <title>Genomic signatures of local adaptation to the degree of environmental predictability in rotifers.</title>
        <authorList>
            <person name="Franch-Gras L."/>
            <person name="Hahn C."/>
            <person name="Garcia-Roger E.M."/>
            <person name="Carmona M.J."/>
            <person name="Serra M."/>
            <person name="Gomez A."/>
        </authorList>
    </citation>
    <scope>NUCLEOTIDE SEQUENCE [LARGE SCALE GENOMIC DNA]</scope>
    <source>
        <strain evidence="2">HYR1</strain>
    </source>
</reference>
<feature type="non-terminal residue" evidence="2">
    <location>
        <position position="1"/>
    </location>
</feature>
<organism evidence="2 3">
    <name type="scientific">Brachionus plicatilis</name>
    <name type="common">Marine rotifer</name>
    <name type="synonym">Brachionus muelleri</name>
    <dbReference type="NCBI Taxonomy" id="10195"/>
    <lineage>
        <taxon>Eukaryota</taxon>
        <taxon>Metazoa</taxon>
        <taxon>Spiralia</taxon>
        <taxon>Gnathifera</taxon>
        <taxon>Rotifera</taxon>
        <taxon>Eurotatoria</taxon>
        <taxon>Monogononta</taxon>
        <taxon>Pseudotrocha</taxon>
        <taxon>Ploima</taxon>
        <taxon>Brachionidae</taxon>
        <taxon>Brachionus</taxon>
    </lineage>
</organism>
<evidence type="ECO:0000313" key="3">
    <source>
        <dbReference type="Proteomes" id="UP000276133"/>
    </source>
</evidence>
<name>A0A3M7QFA1_BRAPC</name>